<evidence type="ECO:0000256" key="7">
    <source>
        <dbReference type="ARBA" id="ARBA00022692"/>
    </source>
</evidence>
<evidence type="ECO:0000256" key="1">
    <source>
        <dbReference type="ARBA" id="ARBA00001971"/>
    </source>
</evidence>
<dbReference type="GO" id="GO:0009055">
    <property type="term" value="F:electron transfer activity"/>
    <property type="evidence" value="ECO:0007669"/>
    <property type="project" value="InterPro"/>
</dbReference>
<gene>
    <name evidence="15" type="ORF">HY57_10045</name>
</gene>
<dbReference type="AlphaFoldDB" id="A0A075JZU5"/>
<keyword evidence="12 13" id="KW-0472">Membrane</keyword>
<sequence length="226" mass="26096">MRAGEDAMNRSKTVIVRYSRVNRVNHWINAICFVLLVLSGLAMFHPMMFWLSGLFGGGQWMRAMHPWIGCVLLVSYLGLIVQFWRENLVHKDDVEWMESIRYVVENDEEHVPPVGRNNAGQKFVFWSMTLLIPVLFCSGLVIWEVYFGEATPIPVQRAAVLIHSMAAIAAIIVWIVHVYAALWIRDSVRAMTQGYVTPGWAWRHHRTWLREIAAGRLGKDIIRKRP</sequence>
<dbReference type="InterPro" id="IPR006471">
    <property type="entry name" value="Formate_DH_gsu"/>
</dbReference>
<evidence type="ECO:0000256" key="6">
    <source>
        <dbReference type="ARBA" id="ARBA00022617"/>
    </source>
</evidence>
<dbReference type="Pfam" id="PF01292">
    <property type="entry name" value="Ni_hydr_CYTB"/>
    <property type="match status" value="1"/>
</dbReference>
<feature type="transmembrane region" description="Helical" evidence="13">
    <location>
        <begin position="123"/>
        <end position="146"/>
    </location>
</feature>
<evidence type="ECO:0000256" key="11">
    <source>
        <dbReference type="ARBA" id="ARBA00023004"/>
    </source>
</evidence>
<dbReference type="GO" id="GO:0008863">
    <property type="term" value="F:formate dehydrogenase (NAD+) activity"/>
    <property type="evidence" value="ECO:0007669"/>
    <property type="project" value="InterPro"/>
</dbReference>
<evidence type="ECO:0000313" key="16">
    <source>
        <dbReference type="Proteomes" id="UP000027987"/>
    </source>
</evidence>
<comment type="cofactor">
    <cofactor evidence="1">
        <name>heme</name>
        <dbReference type="ChEBI" id="CHEBI:30413"/>
    </cofactor>
</comment>
<dbReference type="SUPFAM" id="SSF81342">
    <property type="entry name" value="Transmembrane di-heme cytochromes"/>
    <property type="match status" value="1"/>
</dbReference>
<feature type="domain" description="Cytochrome b561 bacterial/Ni-hydrogenase" evidence="14">
    <location>
        <begin position="17"/>
        <end position="193"/>
    </location>
</feature>
<dbReference type="GO" id="GO:0046872">
    <property type="term" value="F:metal ion binding"/>
    <property type="evidence" value="ECO:0007669"/>
    <property type="project" value="UniProtKB-KW"/>
</dbReference>
<feature type="transmembrane region" description="Helical" evidence="13">
    <location>
        <begin position="158"/>
        <end position="184"/>
    </location>
</feature>
<dbReference type="InterPro" id="IPR016174">
    <property type="entry name" value="Di-haem_cyt_TM"/>
</dbReference>
<proteinExistence type="inferred from homology"/>
<dbReference type="GO" id="GO:0005886">
    <property type="term" value="C:plasma membrane"/>
    <property type="evidence" value="ECO:0007669"/>
    <property type="project" value="UniProtKB-SubCell"/>
</dbReference>
<dbReference type="KEGG" id="dja:HY57_10045"/>
<dbReference type="GO" id="GO:0009061">
    <property type="term" value="P:anaerobic respiration"/>
    <property type="evidence" value="ECO:0007669"/>
    <property type="project" value="TreeGrafter"/>
</dbReference>
<keyword evidence="4" id="KW-0813">Transport</keyword>
<evidence type="ECO:0000256" key="13">
    <source>
        <dbReference type="SAM" id="Phobius"/>
    </source>
</evidence>
<dbReference type="GO" id="GO:0009326">
    <property type="term" value="C:formate dehydrogenase complex"/>
    <property type="evidence" value="ECO:0007669"/>
    <property type="project" value="InterPro"/>
</dbReference>
<dbReference type="GO" id="GO:0015944">
    <property type="term" value="P:formate oxidation"/>
    <property type="evidence" value="ECO:0007669"/>
    <property type="project" value="UniProtKB-ARBA"/>
</dbReference>
<dbReference type="HOGENOM" id="CLU_091368_1_1_6"/>
<comment type="similarity">
    <text evidence="3">Belongs to the formate dehydrogenase gamma subunit family.</text>
</comment>
<dbReference type="PANTHER" id="PTHR30074">
    <property type="entry name" value="FORMATE DEHYDROGENASE, NITRATE-INDUCIBLE, CYTOCHROME B556 FDN SUBUNIT"/>
    <property type="match status" value="1"/>
</dbReference>
<keyword evidence="16" id="KW-1185">Reference proteome</keyword>
<evidence type="ECO:0000256" key="12">
    <source>
        <dbReference type="ARBA" id="ARBA00023136"/>
    </source>
</evidence>
<name>A0A075JZU5_9GAMM</name>
<keyword evidence="10 13" id="KW-1133">Transmembrane helix</keyword>
<evidence type="ECO:0000313" key="15">
    <source>
        <dbReference type="EMBL" id="AIF47586.1"/>
    </source>
</evidence>
<comment type="subcellular location">
    <subcellularLocation>
        <location evidence="2">Cell membrane</location>
        <topology evidence="2">Multi-pass membrane protein</topology>
    </subcellularLocation>
</comment>
<evidence type="ECO:0000256" key="5">
    <source>
        <dbReference type="ARBA" id="ARBA00022475"/>
    </source>
</evidence>
<dbReference type="STRING" id="1217721.HY57_10045"/>
<dbReference type="PATRIC" id="fig|1217721.7.peg.2078"/>
<dbReference type="GO" id="GO:0022904">
    <property type="term" value="P:respiratory electron transport chain"/>
    <property type="evidence" value="ECO:0007669"/>
    <property type="project" value="InterPro"/>
</dbReference>
<dbReference type="Gene3D" id="1.20.950.20">
    <property type="entry name" value="Transmembrane di-heme cytochromes, Chain C"/>
    <property type="match status" value="1"/>
</dbReference>
<keyword evidence="6" id="KW-0349">Heme</keyword>
<evidence type="ECO:0000256" key="9">
    <source>
        <dbReference type="ARBA" id="ARBA00022982"/>
    </source>
</evidence>
<keyword evidence="8" id="KW-0479">Metal-binding</keyword>
<keyword evidence="11" id="KW-0408">Iron</keyword>
<evidence type="ECO:0000256" key="8">
    <source>
        <dbReference type="ARBA" id="ARBA00022723"/>
    </source>
</evidence>
<keyword evidence="9" id="KW-0249">Electron transport</keyword>
<protein>
    <submittedName>
        <fullName evidence="15">Formate dehydrogenase</fullName>
    </submittedName>
</protein>
<evidence type="ECO:0000256" key="10">
    <source>
        <dbReference type="ARBA" id="ARBA00022989"/>
    </source>
</evidence>
<dbReference type="GO" id="GO:0036397">
    <property type="term" value="F:formate dehydrogenase (quinone) activity"/>
    <property type="evidence" value="ECO:0007669"/>
    <property type="project" value="TreeGrafter"/>
</dbReference>
<evidence type="ECO:0000256" key="4">
    <source>
        <dbReference type="ARBA" id="ARBA00022448"/>
    </source>
</evidence>
<feature type="transmembrane region" description="Helical" evidence="13">
    <location>
        <begin position="64"/>
        <end position="84"/>
    </location>
</feature>
<accession>A0A075JZU5</accession>
<reference evidence="15 16" key="1">
    <citation type="submission" date="2014-07" db="EMBL/GenBank/DDBJ databases">
        <title>Complete Genome Sequence of Dyella japonica Strain A8 Isolated from Malaysian Tropical Soil.</title>
        <authorList>
            <person name="Hui R.K.H."/>
            <person name="Chen J.-W."/>
            <person name="Chan K.-G."/>
            <person name="Leung F.C.C."/>
        </authorList>
    </citation>
    <scope>NUCLEOTIDE SEQUENCE [LARGE SCALE GENOMIC DNA]</scope>
    <source>
        <strain evidence="15 16">A8</strain>
    </source>
</reference>
<dbReference type="InterPro" id="IPR051817">
    <property type="entry name" value="FDH_cytochrome_b556_subunit"/>
</dbReference>
<evidence type="ECO:0000259" key="14">
    <source>
        <dbReference type="Pfam" id="PF01292"/>
    </source>
</evidence>
<feature type="transmembrane region" description="Helical" evidence="13">
    <location>
        <begin position="27"/>
        <end position="52"/>
    </location>
</feature>
<dbReference type="NCBIfam" id="TIGR01583">
    <property type="entry name" value="formate-DH-gamm"/>
    <property type="match status" value="1"/>
</dbReference>
<evidence type="ECO:0000256" key="2">
    <source>
        <dbReference type="ARBA" id="ARBA00004651"/>
    </source>
</evidence>
<keyword evidence="7 13" id="KW-0812">Transmembrane</keyword>
<organism evidence="15 16">
    <name type="scientific">Dyella japonica A8</name>
    <dbReference type="NCBI Taxonomy" id="1217721"/>
    <lineage>
        <taxon>Bacteria</taxon>
        <taxon>Pseudomonadati</taxon>
        <taxon>Pseudomonadota</taxon>
        <taxon>Gammaproteobacteria</taxon>
        <taxon>Lysobacterales</taxon>
        <taxon>Rhodanobacteraceae</taxon>
        <taxon>Dyella</taxon>
    </lineage>
</organism>
<dbReference type="Proteomes" id="UP000027987">
    <property type="component" value="Chromosome"/>
</dbReference>
<dbReference type="EMBL" id="CP008884">
    <property type="protein sequence ID" value="AIF47586.1"/>
    <property type="molecule type" value="Genomic_DNA"/>
</dbReference>
<keyword evidence="5" id="KW-1003">Cell membrane</keyword>
<dbReference type="InterPro" id="IPR011577">
    <property type="entry name" value="Cyt_b561_bac/Ni-Hgenase"/>
</dbReference>
<dbReference type="PANTHER" id="PTHR30074:SF5">
    <property type="entry name" value="FORMATE DEHYDROGENASE, NITRATE-INDUCIBLE, CYTOCHROME B556(FDN) SUBUNIT"/>
    <property type="match status" value="1"/>
</dbReference>
<evidence type="ECO:0000256" key="3">
    <source>
        <dbReference type="ARBA" id="ARBA00010747"/>
    </source>
</evidence>
<dbReference type="FunFam" id="1.20.950.20:FF:000002">
    <property type="entry name" value="Formate dehydrogenase cytochrome b556 subunit"/>
    <property type="match status" value="1"/>
</dbReference>